<gene>
    <name evidence="1" type="ORF">PSTG_02706</name>
</gene>
<accession>A0A0L0VXU4</accession>
<evidence type="ECO:0000313" key="2">
    <source>
        <dbReference type="Proteomes" id="UP000054564"/>
    </source>
</evidence>
<dbReference type="EMBL" id="AJIL01000014">
    <property type="protein sequence ID" value="KNF03997.1"/>
    <property type="molecule type" value="Genomic_DNA"/>
</dbReference>
<keyword evidence="2" id="KW-1185">Reference proteome</keyword>
<dbReference type="AlphaFoldDB" id="A0A0L0VXU4"/>
<reference evidence="2" key="1">
    <citation type="submission" date="2014-03" db="EMBL/GenBank/DDBJ databases">
        <title>The Genome Sequence of Puccinia striiformis f. sp. tritici PST-78.</title>
        <authorList>
            <consortium name="The Broad Institute Genome Sequencing Platform"/>
            <person name="Cuomo C."/>
            <person name="Hulbert S."/>
            <person name="Chen X."/>
            <person name="Walker B."/>
            <person name="Young S.K."/>
            <person name="Zeng Q."/>
            <person name="Gargeya S."/>
            <person name="Fitzgerald M."/>
            <person name="Haas B."/>
            <person name="Abouelleil A."/>
            <person name="Alvarado L."/>
            <person name="Arachchi H.M."/>
            <person name="Berlin A.M."/>
            <person name="Chapman S.B."/>
            <person name="Goldberg J."/>
            <person name="Griggs A."/>
            <person name="Gujja S."/>
            <person name="Hansen M."/>
            <person name="Howarth C."/>
            <person name="Imamovic A."/>
            <person name="Larimer J."/>
            <person name="McCowan C."/>
            <person name="Montmayeur A."/>
            <person name="Murphy C."/>
            <person name="Neiman D."/>
            <person name="Pearson M."/>
            <person name="Priest M."/>
            <person name="Roberts A."/>
            <person name="Saif S."/>
            <person name="Shea T."/>
            <person name="Sisk P."/>
            <person name="Sykes S."/>
            <person name="Wortman J."/>
            <person name="Nusbaum C."/>
            <person name="Birren B."/>
        </authorList>
    </citation>
    <scope>NUCLEOTIDE SEQUENCE [LARGE SCALE GENOMIC DNA]</scope>
    <source>
        <strain evidence="2">race PST-78</strain>
    </source>
</reference>
<proteinExistence type="predicted"/>
<evidence type="ECO:0000313" key="1">
    <source>
        <dbReference type="EMBL" id="KNF03997.1"/>
    </source>
</evidence>
<organism evidence="1 2">
    <name type="scientific">Puccinia striiformis f. sp. tritici PST-78</name>
    <dbReference type="NCBI Taxonomy" id="1165861"/>
    <lineage>
        <taxon>Eukaryota</taxon>
        <taxon>Fungi</taxon>
        <taxon>Dikarya</taxon>
        <taxon>Basidiomycota</taxon>
        <taxon>Pucciniomycotina</taxon>
        <taxon>Pucciniomycetes</taxon>
        <taxon>Pucciniales</taxon>
        <taxon>Pucciniaceae</taxon>
        <taxon>Puccinia</taxon>
    </lineage>
</organism>
<sequence length="136" mass="15719">MVAFQEAAQSFVEFFRKLYDLSLHISFIANTLYTHKEPAWPCLNNANRACEELKWDVLENHWNLMKDEYKEMQSQLTAKMNMGLSIKADEDEWIDAKSNLTNGDLWNGGLSALTLASGNESNHLELHMLCYLKQFV</sequence>
<name>A0A0L0VXU4_9BASI</name>
<comment type="caution">
    <text evidence="1">The sequence shown here is derived from an EMBL/GenBank/DDBJ whole genome shotgun (WGS) entry which is preliminary data.</text>
</comment>
<protein>
    <submittedName>
        <fullName evidence="1">Uncharacterized protein</fullName>
    </submittedName>
</protein>
<dbReference type="Proteomes" id="UP000054564">
    <property type="component" value="Unassembled WGS sequence"/>
</dbReference>